<evidence type="ECO:0000313" key="10">
    <source>
        <dbReference type="Proteomes" id="UP000007844"/>
    </source>
</evidence>
<feature type="binding site" evidence="7">
    <location>
        <position position="214"/>
    </location>
    <ligand>
        <name>Mg(2+)</name>
        <dbReference type="ChEBI" id="CHEBI:18420"/>
        <label>1</label>
        <note>catalytic</note>
    </ligand>
</feature>
<feature type="binding site" evidence="7">
    <location>
        <position position="86"/>
    </location>
    <ligand>
        <name>Mg(2+)</name>
        <dbReference type="ChEBI" id="CHEBI:18420"/>
        <label>1</label>
        <note>catalytic</note>
    </ligand>
</feature>
<feature type="binding site" evidence="7">
    <location>
        <position position="89"/>
    </location>
    <ligand>
        <name>Mg(2+)</name>
        <dbReference type="ChEBI" id="CHEBI:18420"/>
        <label>1</label>
        <note>catalytic</note>
    </ligand>
</feature>
<dbReference type="PROSITE" id="PS00630">
    <property type="entry name" value="IMP_2"/>
    <property type="match status" value="1"/>
</dbReference>
<keyword evidence="6 7" id="KW-0460">Magnesium</keyword>
<dbReference type="InterPro" id="IPR022337">
    <property type="entry name" value="Inositol_monophosphatase_SuhB"/>
</dbReference>
<dbReference type="PANTHER" id="PTHR20854">
    <property type="entry name" value="INOSITOL MONOPHOSPHATASE"/>
    <property type="match status" value="1"/>
</dbReference>
<dbReference type="HOGENOM" id="CLU_044118_0_2_7"/>
<dbReference type="InterPro" id="IPR020583">
    <property type="entry name" value="Inositol_monoP_metal-BS"/>
</dbReference>
<evidence type="ECO:0000256" key="3">
    <source>
        <dbReference type="ARBA" id="ARBA00009759"/>
    </source>
</evidence>
<name>F3Z2X7_DESAF</name>
<dbReference type="PANTHER" id="PTHR20854:SF4">
    <property type="entry name" value="INOSITOL-1-MONOPHOSPHATASE-RELATED"/>
    <property type="match status" value="1"/>
</dbReference>
<dbReference type="Gene3D" id="3.30.540.10">
    <property type="entry name" value="Fructose-1,6-Bisphosphatase, subunit A, domain 1"/>
    <property type="match status" value="1"/>
</dbReference>
<evidence type="ECO:0000256" key="1">
    <source>
        <dbReference type="ARBA" id="ARBA00001033"/>
    </source>
</evidence>
<dbReference type="InterPro" id="IPR000760">
    <property type="entry name" value="Inositol_monophosphatase-like"/>
</dbReference>
<dbReference type="GO" id="GO:0046872">
    <property type="term" value="F:metal ion binding"/>
    <property type="evidence" value="ECO:0007669"/>
    <property type="project" value="UniProtKB-KW"/>
</dbReference>
<proteinExistence type="inferred from homology"/>
<dbReference type="CDD" id="cd01639">
    <property type="entry name" value="IMPase"/>
    <property type="match status" value="1"/>
</dbReference>
<dbReference type="EMBL" id="CP003221">
    <property type="protein sequence ID" value="EGJ51385.1"/>
    <property type="molecule type" value="Genomic_DNA"/>
</dbReference>
<dbReference type="GO" id="GO:0008934">
    <property type="term" value="F:inositol monophosphate 1-phosphatase activity"/>
    <property type="evidence" value="ECO:0007669"/>
    <property type="project" value="InterPro"/>
</dbReference>
<organism evidence="9 10">
    <name type="scientific">Desulfocurvibacter africanus subsp. africanus str. Walvis Bay</name>
    <dbReference type="NCBI Taxonomy" id="690850"/>
    <lineage>
        <taxon>Bacteria</taxon>
        <taxon>Pseudomonadati</taxon>
        <taxon>Thermodesulfobacteriota</taxon>
        <taxon>Desulfovibrionia</taxon>
        <taxon>Desulfovibrionales</taxon>
        <taxon>Desulfovibrionaceae</taxon>
        <taxon>Desulfocurvibacter</taxon>
    </lineage>
</organism>
<dbReference type="PRINTS" id="PR01959">
    <property type="entry name" value="SBIMPHPHTASE"/>
</dbReference>
<dbReference type="Gene3D" id="3.40.190.80">
    <property type="match status" value="1"/>
</dbReference>
<dbReference type="GO" id="GO:0007165">
    <property type="term" value="P:signal transduction"/>
    <property type="evidence" value="ECO:0007669"/>
    <property type="project" value="TreeGrafter"/>
</dbReference>
<comment type="cofactor">
    <cofactor evidence="2 7 8">
        <name>Mg(2+)</name>
        <dbReference type="ChEBI" id="CHEBI:18420"/>
    </cofactor>
</comment>
<dbReference type="SUPFAM" id="SSF56655">
    <property type="entry name" value="Carbohydrate phosphatase"/>
    <property type="match status" value="1"/>
</dbReference>
<dbReference type="Pfam" id="PF00459">
    <property type="entry name" value="Inositol_P"/>
    <property type="match status" value="1"/>
</dbReference>
<comment type="catalytic activity">
    <reaction evidence="1 8">
        <text>a myo-inositol phosphate + H2O = myo-inositol + phosphate</text>
        <dbReference type="Rhea" id="RHEA:24056"/>
        <dbReference type="ChEBI" id="CHEBI:15377"/>
        <dbReference type="ChEBI" id="CHEBI:17268"/>
        <dbReference type="ChEBI" id="CHEBI:43474"/>
        <dbReference type="ChEBI" id="CHEBI:84139"/>
        <dbReference type="EC" id="3.1.3.25"/>
    </reaction>
</comment>
<gene>
    <name evidence="9" type="ORF">Desaf_3088</name>
</gene>
<sequence length="262" mass="28506">MTSSSRSNLLRQAEAVVRDAGAIITADWRKPKEVYHKGRIDLLTRTDMAVEAFLKEHLQRVLPEANILAEETANTTVPGELTWIIDPVDGTTNFAHGFPFVATSVALWCNGRVVLGIVNAPLLGECFTAVEEEGACLNGQPFSVSRQDDLELSLIATGFPYGIKEKIKSVMTNLERMLLQTQGVRRAGSAALDLAFTACGRFDGFYESDLKPWDTAAGWLLVKEAGGQVSTYDSKVAYTLGAPTILASNGRIHEAMSDLLKD</sequence>
<dbReference type="eggNOG" id="COG0483">
    <property type="taxonomic scope" value="Bacteria"/>
</dbReference>
<dbReference type="PROSITE" id="PS00629">
    <property type="entry name" value="IMP_1"/>
    <property type="match status" value="1"/>
</dbReference>
<keyword evidence="5 8" id="KW-0378">Hydrolase</keyword>
<dbReference type="PRINTS" id="PR00377">
    <property type="entry name" value="IMPHPHTASES"/>
</dbReference>
<evidence type="ECO:0000256" key="5">
    <source>
        <dbReference type="ARBA" id="ARBA00022801"/>
    </source>
</evidence>
<dbReference type="STRING" id="690850.Desaf_3088"/>
<dbReference type="Proteomes" id="UP000007844">
    <property type="component" value="Chromosome"/>
</dbReference>
<protein>
    <recommendedName>
        <fullName evidence="8">Inositol-1-monophosphatase</fullName>
        <ecNumber evidence="8">3.1.3.25</ecNumber>
    </recommendedName>
</protein>
<comment type="similarity">
    <text evidence="3 8">Belongs to the inositol monophosphatase superfamily.</text>
</comment>
<accession>F3Z2X7</accession>
<dbReference type="GO" id="GO:0006020">
    <property type="term" value="P:inositol metabolic process"/>
    <property type="evidence" value="ECO:0007669"/>
    <property type="project" value="TreeGrafter"/>
</dbReference>
<dbReference type="InterPro" id="IPR020550">
    <property type="entry name" value="Inositol_monophosphatase_CS"/>
</dbReference>
<dbReference type="InterPro" id="IPR033942">
    <property type="entry name" value="IMPase"/>
</dbReference>
<evidence type="ECO:0000313" key="9">
    <source>
        <dbReference type="EMBL" id="EGJ51385.1"/>
    </source>
</evidence>
<evidence type="ECO:0000256" key="8">
    <source>
        <dbReference type="RuleBase" id="RU364068"/>
    </source>
</evidence>
<evidence type="ECO:0000256" key="4">
    <source>
        <dbReference type="ARBA" id="ARBA00022723"/>
    </source>
</evidence>
<dbReference type="KEGG" id="daf:Desaf_3088"/>
<dbReference type="RefSeq" id="WP_014261030.1">
    <property type="nucleotide sequence ID" value="NC_016629.1"/>
</dbReference>
<reference evidence="9 10" key="1">
    <citation type="journal article" date="2011" name="J. Bacteriol.">
        <title>Genome sequence of the mercury-methylating and pleomorphic Desulfovibrio africanus Strain Walvis Bay.</title>
        <authorList>
            <person name="Brown S.D."/>
            <person name="Wall J.D."/>
            <person name="Kucken A.M."/>
            <person name="Gilmour C.C."/>
            <person name="Podar M."/>
            <person name="Brandt C.C."/>
            <person name="Teshima H."/>
            <person name="Detter J.C."/>
            <person name="Han C.S."/>
            <person name="Land M.L."/>
            <person name="Lucas S."/>
            <person name="Han J."/>
            <person name="Pennacchio L."/>
            <person name="Nolan M."/>
            <person name="Pitluck S."/>
            <person name="Woyke T."/>
            <person name="Goodwin L."/>
            <person name="Palumbo A.V."/>
            <person name="Elias D.A."/>
        </authorList>
    </citation>
    <scope>NUCLEOTIDE SEQUENCE [LARGE SCALE GENOMIC DNA]</scope>
    <source>
        <strain evidence="9 10">Walvis Bay</strain>
    </source>
</reference>
<feature type="binding site" evidence="7">
    <location>
        <position position="70"/>
    </location>
    <ligand>
        <name>Mg(2+)</name>
        <dbReference type="ChEBI" id="CHEBI:18420"/>
        <label>1</label>
        <note>catalytic</note>
    </ligand>
</feature>
<evidence type="ECO:0000256" key="7">
    <source>
        <dbReference type="PIRSR" id="PIRSR600760-2"/>
    </source>
</evidence>
<evidence type="ECO:0000256" key="6">
    <source>
        <dbReference type="ARBA" id="ARBA00022842"/>
    </source>
</evidence>
<dbReference type="EC" id="3.1.3.25" evidence="8"/>
<dbReference type="AlphaFoldDB" id="F3Z2X7"/>
<dbReference type="FunFam" id="3.30.540.10:FF:000003">
    <property type="entry name" value="Inositol-1-monophosphatase"/>
    <property type="match status" value="1"/>
</dbReference>
<dbReference type="GO" id="GO:0046854">
    <property type="term" value="P:phosphatidylinositol phosphate biosynthetic process"/>
    <property type="evidence" value="ECO:0007669"/>
    <property type="project" value="InterPro"/>
</dbReference>
<evidence type="ECO:0000256" key="2">
    <source>
        <dbReference type="ARBA" id="ARBA00001946"/>
    </source>
</evidence>
<keyword evidence="4 7" id="KW-0479">Metal-binding</keyword>
<keyword evidence="10" id="KW-1185">Reference proteome</keyword>